<protein>
    <submittedName>
        <fullName evidence="1">Uncharacterized protein</fullName>
    </submittedName>
</protein>
<evidence type="ECO:0000313" key="2">
    <source>
        <dbReference type="Proteomes" id="UP000605361"/>
    </source>
</evidence>
<reference evidence="1" key="1">
    <citation type="submission" date="2020-11" db="EMBL/GenBank/DDBJ databases">
        <title>Whole-genome analyses of Nonomuraea sp. K274.</title>
        <authorList>
            <person name="Veyisoglu A."/>
        </authorList>
    </citation>
    <scope>NUCLEOTIDE SEQUENCE</scope>
    <source>
        <strain evidence="1">K274</strain>
    </source>
</reference>
<dbReference type="EMBL" id="JADOGI010000303">
    <property type="protein sequence ID" value="MBF8193633.1"/>
    <property type="molecule type" value="Genomic_DNA"/>
</dbReference>
<dbReference type="AlphaFoldDB" id="A0A931AKK4"/>
<keyword evidence="2" id="KW-1185">Reference proteome</keyword>
<comment type="caution">
    <text evidence="1">The sequence shown here is derived from an EMBL/GenBank/DDBJ whole genome shotgun (WGS) entry which is preliminary data.</text>
</comment>
<evidence type="ECO:0000313" key="1">
    <source>
        <dbReference type="EMBL" id="MBF8193633.1"/>
    </source>
</evidence>
<name>A0A931AKK4_9ACTN</name>
<organism evidence="1 2">
    <name type="scientific">Nonomuraea cypriaca</name>
    <dbReference type="NCBI Taxonomy" id="1187855"/>
    <lineage>
        <taxon>Bacteria</taxon>
        <taxon>Bacillati</taxon>
        <taxon>Actinomycetota</taxon>
        <taxon>Actinomycetes</taxon>
        <taxon>Streptosporangiales</taxon>
        <taxon>Streptosporangiaceae</taxon>
        <taxon>Nonomuraea</taxon>
    </lineage>
</organism>
<dbReference type="RefSeq" id="WP_195902487.1">
    <property type="nucleotide sequence ID" value="NZ_JADOGI010000303.1"/>
</dbReference>
<proteinExistence type="predicted"/>
<gene>
    <name evidence="1" type="ORF">ITP53_49755</name>
</gene>
<dbReference type="Proteomes" id="UP000605361">
    <property type="component" value="Unassembled WGS sequence"/>
</dbReference>
<accession>A0A931AKK4</accession>
<sequence length="267" mass="29048">MWEEQFSELSAVAARQNGMVTEAQAGRIGVDEPALRHFAESGLLLELDWGVHQLPWGSLGPRYAYPYAAWLALSPGSFRWERPQQGGEDAVLSHESACGLHGLGSVPSPEVVFTAPEALGEPRATKVHVAPLRPEDVTTVEHVPVTTPHRTVVDLVADGTDHGELRRILMDALLKDLVDLRAIHQDLAPLAQRREFPAGGREFVQYFVPDLTPALLSPRNVRAYAALVFPDRVAGLQPDVARLLPVPDAVLSYEIAAEIVGQTGSAR</sequence>